<proteinExistence type="predicted"/>
<organism evidence="2 3">
    <name type="scientific">Eremothecium sinecaudum</name>
    <dbReference type="NCBI Taxonomy" id="45286"/>
    <lineage>
        <taxon>Eukaryota</taxon>
        <taxon>Fungi</taxon>
        <taxon>Dikarya</taxon>
        <taxon>Ascomycota</taxon>
        <taxon>Saccharomycotina</taxon>
        <taxon>Saccharomycetes</taxon>
        <taxon>Saccharomycetales</taxon>
        <taxon>Saccharomycetaceae</taxon>
        <taxon>Eremothecium</taxon>
    </lineage>
</organism>
<sequence length="233" mass="26121">MFLSKLINVSRHAKRSITYLHSGARVRGLKRDPVEMLKNPMGLHYDKVEPAQYQDVVRKNFNLESYGLQLPDYVILQCLTHKSFAQGCKPYNEKLAILGGQFLKYRAAVTYMQLSTSVCKVNPKKIQEPVNGLNFANLGSVVAKSVLSKEVASEFVKSKNIDHLIFWNKRDINESAEFNGVHTIHSTVLNALIGSALTFHGHGKTIEYIEKELLDIKKEGSLAYLSNAGLAKN</sequence>
<reference evidence="2 3" key="1">
    <citation type="submission" date="2016-01" db="EMBL/GenBank/DDBJ databases">
        <title>Genome sequence of the yeast Holleya sinecauda.</title>
        <authorList>
            <person name="Dietrich F.S."/>
        </authorList>
    </citation>
    <scope>NUCLEOTIDE SEQUENCE [LARGE SCALE GENOMIC DNA]</scope>
    <source>
        <strain evidence="2 3">ATCC 58844</strain>
    </source>
</reference>
<dbReference type="GeneID" id="28725948"/>
<dbReference type="EMBL" id="CP014248">
    <property type="protein sequence ID" value="AMD22589.1"/>
    <property type="molecule type" value="Genomic_DNA"/>
</dbReference>
<dbReference type="OrthoDB" id="2281895at2759"/>
<evidence type="ECO:0000313" key="3">
    <source>
        <dbReference type="Proteomes" id="UP000243052"/>
    </source>
</evidence>
<dbReference type="InterPro" id="IPR040030">
    <property type="entry name" value="Ribosomal_mL57"/>
</dbReference>
<dbReference type="GO" id="GO:0006396">
    <property type="term" value="P:RNA processing"/>
    <property type="evidence" value="ECO:0007669"/>
    <property type="project" value="InterPro"/>
</dbReference>
<dbReference type="Proteomes" id="UP000243052">
    <property type="component" value="Chromosome viii"/>
</dbReference>
<dbReference type="GO" id="GO:0005762">
    <property type="term" value="C:mitochondrial large ribosomal subunit"/>
    <property type="evidence" value="ECO:0007669"/>
    <property type="project" value="InterPro"/>
</dbReference>
<dbReference type="Pfam" id="PF14622">
    <property type="entry name" value="Ribonucleas_3_3"/>
    <property type="match status" value="1"/>
</dbReference>
<dbReference type="InterPro" id="IPR000999">
    <property type="entry name" value="RNase_III_dom"/>
</dbReference>
<dbReference type="RefSeq" id="XP_017989585.1">
    <property type="nucleotide sequence ID" value="XM_018134143.1"/>
</dbReference>
<dbReference type="GO" id="GO:0032543">
    <property type="term" value="P:mitochondrial translation"/>
    <property type="evidence" value="ECO:0007669"/>
    <property type="project" value="InterPro"/>
</dbReference>
<dbReference type="InterPro" id="IPR036389">
    <property type="entry name" value="RNase_III_sf"/>
</dbReference>
<keyword evidence="3" id="KW-1185">Reference proteome</keyword>
<dbReference type="GO" id="GO:0004525">
    <property type="term" value="F:ribonuclease III activity"/>
    <property type="evidence" value="ECO:0007669"/>
    <property type="project" value="InterPro"/>
</dbReference>
<evidence type="ECO:0000259" key="1">
    <source>
        <dbReference type="Pfam" id="PF14622"/>
    </source>
</evidence>
<evidence type="ECO:0000313" key="2">
    <source>
        <dbReference type="EMBL" id="AMD22589.1"/>
    </source>
</evidence>
<dbReference type="PANTHER" id="PTHR28160:SF1">
    <property type="entry name" value="LARGE RIBOSOMAL SUBUNIT PROTEIN ML57"/>
    <property type="match status" value="1"/>
</dbReference>
<protein>
    <submittedName>
        <fullName evidence="2">HHL181Cp</fullName>
    </submittedName>
</protein>
<dbReference type="Gene3D" id="1.10.1520.10">
    <property type="entry name" value="Ribonuclease III domain"/>
    <property type="match status" value="1"/>
</dbReference>
<accession>A0A0X8HW32</accession>
<dbReference type="SUPFAM" id="SSF69065">
    <property type="entry name" value="RNase III domain-like"/>
    <property type="match status" value="1"/>
</dbReference>
<gene>
    <name evidence="2" type="ORF">AW171_hschr84638</name>
</gene>
<feature type="domain" description="RNase III" evidence="1">
    <location>
        <begin position="74"/>
        <end position="214"/>
    </location>
</feature>
<dbReference type="STRING" id="45286.A0A0X8HW32"/>
<name>A0A0X8HW32_9SACH</name>
<dbReference type="AlphaFoldDB" id="A0A0X8HW32"/>
<dbReference type="GO" id="GO:0003735">
    <property type="term" value="F:structural constituent of ribosome"/>
    <property type="evidence" value="ECO:0007669"/>
    <property type="project" value="InterPro"/>
</dbReference>
<dbReference type="PANTHER" id="PTHR28160">
    <property type="entry name" value="54S RIBOSOMAL PROTEIN L15, MITOCHONDRIAL"/>
    <property type="match status" value="1"/>
</dbReference>